<keyword evidence="2" id="KW-1185">Reference proteome</keyword>
<organism evidence="1 2">
    <name type="scientific">Elysia crispata</name>
    <name type="common">lettuce slug</name>
    <dbReference type="NCBI Taxonomy" id="231223"/>
    <lineage>
        <taxon>Eukaryota</taxon>
        <taxon>Metazoa</taxon>
        <taxon>Spiralia</taxon>
        <taxon>Lophotrochozoa</taxon>
        <taxon>Mollusca</taxon>
        <taxon>Gastropoda</taxon>
        <taxon>Heterobranchia</taxon>
        <taxon>Euthyneura</taxon>
        <taxon>Panpulmonata</taxon>
        <taxon>Sacoglossa</taxon>
        <taxon>Placobranchoidea</taxon>
        <taxon>Plakobranchidae</taxon>
        <taxon>Elysia</taxon>
    </lineage>
</organism>
<evidence type="ECO:0000313" key="2">
    <source>
        <dbReference type="Proteomes" id="UP001283361"/>
    </source>
</evidence>
<gene>
    <name evidence="1" type="ORF">RRG08_009308</name>
</gene>
<comment type="caution">
    <text evidence="1">The sequence shown here is derived from an EMBL/GenBank/DDBJ whole genome shotgun (WGS) entry which is preliminary data.</text>
</comment>
<sequence>MFHSVLQRCTGYYRKERIVNKAQRVYTLDRLPWKREPDGLVLPKLLIHDAESNLLFFFMKGLIWIRANTQLTADLRFGLTLNSQLIWIRANTQLTADLRLRLTINSQLI</sequence>
<dbReference type="AlphaFoldDB" id="A0AAE0XS28"/>
<name>A0AAE0XS28_9GAST</name>
<evidence type="ECO:0000313" key="1">
    <source>
        <dbReference type="EMBL" id="KAK3706671.1"/>
    </source>
</evidence>
<dbReference type="EMBL" id="JAWDGP010007743">
    <property type="protein sequence ID" value="KAK3706671.1"/>
    <property type="molecule type" value="Genomic_DNA"/>
</dbReference>
<accession>A0AAE0XS28</accession>
<protein>
    <submittedName>
        <fullName evidence="1">Uncharacterized protein</fullName>
    </submittedName>
</protein>
<dbReference type="Proteomes" id="UP001283361">
    <property type="component" value="Unassembled WGS sequence"/>
</dbReference>
<reference evidence="1" key="1">
    <citation type="journal article" date="2023" name="G3 (Bethesda)">
        <title>A reference genome for the long-term kleptoplast-retaining sea slug Elysia crispata morphotype clarki.</title>
        <authorList>
            <person name="Eastman K.E."/>
            <person name="Pendleton A.L."/>
            <person name="Shaikh M.A."/>
            <person name="Suttiyut T."/>
            <person name="Ogas R."/>
            <person name="Tomko P."/>
            <person name="Gavelis G."/>
            <person name="Widhalm J.R."/>
            <person name="Wisecaver J.H."/>
        </authorList>
    </citation>
    <scope>NUCLEOTIDE SEQUENCE</scope>
    <source>
        <strain evidence="1">ECLA1</strain>
    </source>
</reference>
<proteinExistence type="predicted"/>